<comment type="caution">
    <text evidence="1">The sequence shown here is derived from an EMBL/GenBank/DDBJ whole genome shotgun (WGS) entry which is preliminary data.</text>
</comment>
<evidence type="ECO:0000313" key="2">
    <source>
        <dbReference type="Proteomes" id="UP001152872"/>
    </source>
</evidence>
<protein>
    <submittedName>
        <fullName evidence="1">Uncharacterized protein</fullName>
    </submittedName>
</protein>
<name>A0A9X4RKA6_9CYAN</name>
<keyword evidence="2" id="KW-1185">Reference proteome</keyword>
<dbReference type="RefSeq" id="WP_009625682.1">
    <property type="nucleotide sequence ID" value="NZ_VBTY01000017.1"/>
</dbReference>
<reference evidence="1" key="1">
    <citation type="submission" date="2019-05" db="EMBL/GenBank/DDBJ databases">
        <title>Whole genome sequencing of Pseudanabaena catenata USMAC16.</title>
        <authorList>
            <person name="Khan Z."/>
            <person name="Omar W.M."/>
            <person name="Convey P."/>
            <person name="Merican F."/>
            <person name="Najimudin N."/>
        </authorList>
    </citation>
    <scope>NUCLEOTIDE SEQUENCE</scope>
    <source>
        <strain evidence="1">USMAC16</strain>
    </source>
</reference>
<sequence length="155" mass="16742">MNLKLVGRFAATTIFPAILSLVYSSLPANAENRAVSLIGGKQIEVIDEVFINTSQADNGQLVSEIMSISDSRYKVEDVVQGSGSYILQTSDSNESSIASIERIRDCLKSRPQLYTLAKVKNVSTGEIKTLGIPLKFNGEHGTIRLNAKGKPICPA</sequence>
<gene>
    <name evidence="1" type="ORF">FEV09_03595</name>
</gene>
<evidence type="ECO:0000313" key="1">
    <source>
        <dbReference type="EMBL" id="MDG3493634.1"/>
    </source>
</evidence>
<dbReference type="Proteomes" id="UP001152872">
    <property type="component" value="Unassembled WGS sequence"/>
</dbReference>
<dbReference type="AlphaFoldDB" id="A0A9X4RKA6"/>
<accession>A0A9X4RKA6</accession>
<organism evidence="1 2">
    <name type="scientific">Pseudanabaena catenata USMAC16</name>
    <dbReference type="NCBI Taxonomy" id="1855837"/>
    <lineage>
        <taxon>Bacteria</taxon>
        <taxon>Bacillati</taxon>
        <taxon>Cyanobacteriota</taxon>
        <taxon>Cyanophyceae</taxon>
        <taxon>Pseudanabaenales</taxon>
        <taxon>Pseudanabaenaceae</taxon>
        <taxon>Pseudanabaena</taxon>
    </lineage>
</organism>
<dbReference type="EMBL" id="VBTY01000017">
    <property type="protein sequence ID" value="MDG3493634.1"/>
    <property type="molecule type" value="Genomic_DNA"/>
</dbReference>
<proteinExistence type="predicted"/>